<dbReference type="GO" id="GO:0030182">
    <property type="term" value="P:neuron differentiation"/>
    <property type="evidence" value="ECO:0007669"/>
    <property type="project" value="TreeGrafter"/>
</dbReference>
<evidence type="ECO:0000256" key="8">
    <source>
        <dbReference type="ARBA" id="ARBA00023288"/>
    </source>
</evidence>
<dbReference type="GO" id="GO:0005125">
    <property type="term" value="F:cytokine activity"/>
    <property type="evidence" value="ECO:0007669"/>
    <property type="project" value="TreeGrafter"/>
</dbReference>
<accession>A0A0U3DIS3</accession>
<evidence type="ECO:0000256" key="10">
    <source>
        <dbReference type="SAM" id="MobiDB-lite"/>
    </source>
</evidence>
<dbReference type="PRINTS" id="PR01349">
    <property type="entry name" value="WNTPROTEIN"/>
</dbReference>
<keyword evidence="8" id="KW-0449">Lipoprotein</keyword>
<dbReference type="SMART" id="SM00097">
    <property type="entry name" value="WNT1"/>
    <property type="match status" value="1"/>
</dbReference>
<dbReference type="CDD" id="cd19344">
    <property type="entry name" value="Wnt_Wnt16"/>
    <property type="match status" value="1"/>
</dbReference>
<dbReference type="PANTHER" id="PTHR12027:SF70">
    <property type="entry name" value="PROTEIN WNT-16"/>
    <property type="match status" value="1"/>
</dbReference>
<dbReference type="InterPro" id="IPR043158">
    <property type="entry name" value="Wnt_C"/>
</dbReference>
<dbReference type="GO" id="GO:0045165">
    <property type="term" value="P:cell fate commitment"/>
    <property type="evidence" value="ECO:0007669"/>
    <property type="project" value="TreeGrafter"/>
</dbReference>
<dbReference type="Gene3D" id="3.30.2460.20">
    <property type="match status" value="1"/>
</dbReference>
<evidence type="ECO:0000256" key="2">
    <source>
        <dbReference type="ARBA" id="ARBA00005683"/>
    </source>
</evidence>
<dbReference type="InterPro" id="IPR005817">
    <property type="entry name" value="Wnt"/>
</dbReference>
<comment type="subcellular location">
    <subcellularLocation>
        <location evidence="1 9">Secreted</location>
        <location evidence="1 9">Extracellular space</location>
        <location evidence="1 9">Extracellular matrix</location>
    </subcellularLocation>
</comment>
<feature type="region of interest" description="Disordered" evidence="10">
    <location>
        <begin position="1"/>
        <end position="22"/>
    </location>
</feature>
<dbReference type="GO" id="GO:0005615">
    <property type="term" value="C:extracellular space"/>
    <property type="evidence" value="ECO:0007669"/>
    <property type="project" value="TreeGrafter"/>
</dbReference>
<evidence type="ECO:0000256" key="5">
    <source>
        <dbReference type="ARBA" id="ARBA00022530"/>
    </source>
</evidence>
<gene>
    <name evidence="11" type="primary">wnt16</name>
</gene>
<keyword evidence="6 9" id="KW-0879">Wnt signaling pathway</keyword>
<evidence type="ECO:0000256" key="1">
    <source>
        <dbReference type="ARBA" id="ARBA00004498"/>
    </source>
</evidence>
<keyword evidence="3 9" id="KW-0217">Developmental protein</keyword>
<evidence type="ECO:0000256" key="3">
    <source>
        <dbReference type="ARBA" id="ARBA00022473"/>
    </source>
</evidence>
<dbReference type="AlphaFoldDB" id="A0A0U3DIS3"/>
<comment type="function">
    <text evidence="9">Ligand for members of the frizzled family of seven transmembrane receptors.</text>
</comment>
<organism evidence="11">
    <name type="scientific">Eupentacta fraudatrix</name>
    <dbReference type="NCBI Taxonomy" id="1774088"/>
    <lineage>
        <taxon>Eukaryota</taxon>
        <taxon>Metazoa</taxon>
        <taxon>Echinodermata</taxon>
        <taxon>Eleutherozoa</taxon>
        <taxon>Echinozoa</taxon>
        <taxon>Holothuroidea</taxon>
        <taxon>Dendrochirotacea</taxon>
        <taxon>Dendrochirotida</taxon>
        <taxon>Sclerodactylidae</taxon>
        <taxon>Eupentacta</taxon>
    </lineage>
</organism>
<keyword evidence="4" id="KW-0964">Secreted</keyword>
<name>A0A0U3DIS3_9ECHN</name>
<evidence type="ECO:0000256" key="6">
    <source>
        <dbReference type="ARBA" id="ARBA00022687"/>
    </source>
</evidence>
<dbReference type="PANTHER" id="PTHR12027">
    <property type="entry name" value="WNT RELATED"/>
    <property type="match status" value="1"/>
</dbReference>
<keyword evidence="7" id="KW-1015">Disulfide bond</keyword>
<protein>
    <recommendedName>
        <fullName evidence="9">Protein Wnt</fullName>
    </recommendedName>
</protein>
<evidence type="ECO:0000256" key="9">
    <source>
        <dbReference type="RuleBase" id="RU003500"/>
    </source>
</evidence>
<reference evidence="11" key="1">
    <citation type="submission" date="2015-08" db="EMBL/GenBank/DDBJ databases">
        <title>Wnt and frizzled gene expression during Eupentacta fraudatrix regeneration.</title>
        <authorList>
            <person name="Girich A.S."/>
        </authorList>
    </citation>
    <scope>NUCLEOTIDE SEQUENCE</scope>
</reference>
<dbReference type="Pfam" id="PF00110">
    <property type="entry name" value="wnt"/>
    <property type="match status" value="1"/>
</dbReference>
<sequence length="351" mass="39755">MKRITGLIPYTTQPEHPHKRRNWPTPFDLLSPSLCRKVFNLGGSQRILCEEVIEHFPGVSGGAKLAISECPKQFVNERWNCSTNNNLQNPFGRIIDLGTKETGFAYVITSAGVVYAVTQACSAGNITDCTCHSPKGRPGKPGEDTMEWRWGGCSDNIMFAFRIARKFVDATEGSTERSRVVRSKMNLHNNELGREAIVRQMKTKCRCHGVSSSCTLKTCWKEMPDMRHIGDFIKERYRSSIHATFKKKKNRLKPRKGSLDRRSVKRDRMVHITSSPTFCQRDADNGITGTSGRECNMTGPGPNSCTRLCCGRGYNRRVERIVDDKCNCQFIWCCKVKCQSCEYVREVTTCK</sequence>
<keyword evidence="5" id="KW-0272">Extracellular matrix</keyword>
<evidence type="ECO:0000313" key="11">
    <source>
        <dbReference type="EMBL" id="ALT56982.1"/>
    </source>
</evidence>
<evidence type="ECO:0000256" key="7">
    <source>
        <dbReference type="ARBA" id="ARBA00023157"/>
    </source>
</evidence>
<dbReference type="EMBL" id="KT362220">
    <property type="protein sequence ID" value="ALT56982.1"/>
    <property type="molecule type" value="mRNA"/>
</dbReference>
<dbReference type="GO" id="GO:0005109">
    <property type="term" value="F:frizzled binding"/>
    <property type="evidence" value="ECO:0007669"/>
    <property type="project" value="TreeGrafter"/>
</dbReference>
<proteinExistence type="evidence at transcript level"/>
<evidence type="ECO:0000256" key="4">
    <source>
        <dbReference type="ARBA" id="ARBA00022525"/>
    </source>
</evidence>
<comment type="similarity">
    <text evidence="2 9">Belongs to the Wnt family.</text>
</comment>
<dbReference type="GO" id="GO:0060070">
    <property type="term" value="P:canonical Wnt signaling pathway"/>
    <property type="evidence" value="ECO:0007669"/>
    <property type="project" value="TreeGrafter"/>
</dbReference>
<dbReference type="FunFam" id="3.30.2460.20:FF:000001">
    <property type="entry name" value="Wnt homolog"/>
    <property type="match status" value="1"/>
</dbReference>